<dbReference type="OrthoDB" id="6424451at2759"/>
<dbReference type="GeneID" id="17297631"/>
<evidence type="ECO:0000313" key="3">
    <source>
        <dbReference type="EnsemblProtists" id="EKX40953"/>
    </source>
</evidence>
<reference evidence="2 4" key="1">
    <citation type="journal article" date="2012" name="Nature">
        <title>Algal genomes reveal evolutionary mosaicism and the fate of nucleomorphs.</title>
        <authorList>
            <consortium name="DOE Joint Genome Institute"/>
            <person name="Curtis B.A."/>
            <person name="Tanifuji G."/>
            <person name="Burki F."/>
            <person name="Gruber A."/>
            <person name="Irimia M."/>
            <person name="Maruyama S."/>
            <person name="Arias M.C."/>
            <person name="Ball S.G."/>
            <person name="Gile G.H."/>
            <person name="Hirakawa Y."/>
            <person name="Hopkins J.F."/>
            <person name="Kuo A."/>
            <person name="Rensing S.A."/>
            <person name="Schmutz J."/>
            <person name="Symeonidi A."/>
            <person name="Elias M."/>
            <person name="Eveleigh R.J."/>
            <person name="Herman E.K."/>
            <person name="Klute M.J."/>
            <person name="Nakayama T."/>
            <person name="Obornik M."/>
            <person name="Reyes-Prieto A."/>
            <person name="Armbrust E.V."/>
            <person name="Aves S.J."/>
            <person name="Beiko R.G."/>
            <person name="Coutinho P."/>
            <person name="Dacks J.B."/>
            <person name="Durnford D.G."/>
            <person name="Fast N.M."/>
            <person name="Green B.R."/>
            <person name="Grisdale C.J."/>
            <person name="Hempel F."/>
            <person name="Henrissat B."/>
            <person name="Hoppner M.P."/>
            <person name="Ishida K."/>
            <person name="Kim E."/>
            <person name="Koreny L."/>
            <person name="Kroth P.G."/>
            <person name="Liu Y."/>
            <person name="Malik S.B."/>
            <person name="Maier U.G."/>
            <person name="McRose D."/>
            <person name="Mock T."/>
            <person name="Neilson J.A."/>
            <person name="Onodera N.T."/>
            <person name="Poole A.M."/>
            <person name="Pritham E.J."/>
            <person name="Richards T.A."/>
            <person name="Rocap G."/>
            <person name="Roy S.W."/>
            <person name="Sarai C."/>
            <person name="Schaack S."/>
            <person name="Shirato S."/>
            <person name="Slamovits C.H."/>
            <person name="Spencer D.F."/>
            <person name="Suzuki S."/>
            <person name="Worden A.Z."/>
            <person name="Zauner S."/>
            <person name="Barry K."/>
            <person name="Bell C."/>
            <person name="Bharti A.K."/>
            <person name="Crow J.A."/>
            <person name="Grimwood J."/>
            <person name="Kramer R."/>
            <person name="Lindquist E."/>
            <person name="Lucas S."/>
            <person name="Salamov A."/>
            <person name="McFadden G.I."/>
            <person name="Lane C.E."/>
            <person name="Keeling P.J."/>
            <person name="Gray M.W."/>
            <person name="Grigoriev I.V."/>
            <person name="Archibald J.M."/>
        </authorList>
    </citation>
    <scope>NUCLEOTIDE SEQUENCE</scope>
    <source>
        <strain evidence="2 4">CCMP2712</strain>
    </source>
</reference>
<proteinExistence type="inferred from homology"/>
<sequence>SAAVLAMQGAESLPLKDDSAGTKPWFCHGLGCPSFTVLSRNDSVELRMYEESLWATTKVPCGAGGSSFDSAKREGFMRLFRYISGNNSEHAKIDMTAPVLIRVDKDATGGYSEISVSFFMANGKQESPQPGNSQIFLEQLPKMQVFVSQYSTLPPGPSEGRVFKEAEALKSGLAPGTYDERTFFDVEYDPPFRIFGRHDEIWI</sequence>
<dbReference type="PANTHER" id="PTHR11220:SF1">
    <property type="entry name" value="HEME-BINDING PROTEIN 2"/>
    <property type="match status" value="1"/>
</dbReference>
<dbReference type="Proteomes" id="UP000011087">
    <property type="component" value="Unassembled WGS sequence"/>
</dbReference>
<reference evidence="3" key="3">
    <citation type="submission" date="2015-06" db="UniProtKB">
        <authorList>
            <consortium name="EnsemblProtists"/>
        </authorList>
    </citation>
    <scope>IDENTIFICATION</scope>
</reference>
<dbReference type="AlphaFoldDB" id="L1IXF7"/>
<organism evidence="2">
    <name type="scientific">Guillardia theta (strain CCMP2712)</name>
    <name type="common">Cryptophyte</name>
    <dbReference type="NCBI Taxonomy" id="905079"/>
    <lineage>
        <taxon>Eukaryota</taxon>
        <taxon>Cryptophyceae</taxon>
        <taxon>Pyrenomonadales</taxon>
        <taxon>Geminigeraceae</taxon>
        <taxon>Guillardia</taxon>
    </lineage>
</organism>
<dbReference type="EMBL" id="JH993027">
    <property type="protein sequence ID" value="EKX40953.1"/>
    <property type="molecule type" value="Genomic_DNA"/>
</dbReference>
<dbReference type="RefSeq" id="XP_005827933.1">
    <property type="nucleotide sequence ID" value="XM_005827876.1"/>
</dbReference>
<feature type="non-terminal residue" evidence="2">
    <location>
        <position position="203"/>
    </location>
</feature>
<dbReference type="eggNOG" id="ENOG502RXJR">
    <property type="taxonomic scope" value="Eukaryota"/>
</dbReference>
<evidence type="ECO:0000313" key="2">
    <source>
        <dbReference type="EMBL" id="EKX40953.1"/>
    </source>
</evidence>
<comment type="similarity">
    <text evidence="1">Belongs to the HEBP family.</text>
</comment>
<evidence type="ECO:0000313" key="4">
    <source>
        <dbReference type="Proteomes" id="UP000011087"/>
    </source>
</evidence>
<dbReference type="KEGG" id="gtt:GUITHDRAFT_47006"/>
<gene>
    <name evidence="2" type="ORF">GUITHDRAFT_47006</name>
</gene>
<dbReference type="Pfam" id="PF04832">
    <property type="entry name" value="SOUL"/>
    <property type="match status" value="1"/>
</dbReference>
<feature type="non-terminal residue" evidence="2">
    <location>
        <position position="1"/>
    </location>
</feature>
<dbReference type="FunFam" id="3.20.80.10:FF:000002">
    <property type="entry name" value="Heme-binding protein 2"/>
    <property type="match status" value="1"/>
</dbReference>
<dbReference type="SUPFAM" id="SSF55136">
    <property type="entry name" value="Probable bacterial effector-binding domain"/>
    <property type="match status" value="1"/>
</dbReference>
<accession>L1IXF7</accession>
<dbReference type="InterPro" id="IPR006917">
    <property type="entry name" value="SOUL_heme-bd"/>
</dbReference>
<dbReference type="InterPro" id="IPR011256">
    <property type="entry name" value="Reg_factor_effector_dom_sf"/>
</dbReference>
<dbReference type="PaxDb" id="55529-EKX40953"/>
<keyword evidence="4" id="KW-1185">Reference proteome</keyword>
<dbReference type="HOGENOM" id="CLU_068699_2_0_1"/>
<dbReference type="Gene3D" id="3.20.80.10">
    <property type="entry name" value="Regulatory factor, effector binding domain"/>
    <property type="match status" value="1"/>
</dbReference>
<evidence type="ECO:0000256" key="1">
    <source>
        <dbReference type="ARBA" id="ARBA00009817"/>
    </source>
</evidence>
<reference evidence="4" key="2">
    <citation type="submission" date="2012-11" db="EMBL/GenBank/DDBJ databases">
        <authorList>
            <person name="Kuo A."/>
            <person name="Curtis B.A."/>
            <person name="Tanifuji G."/>
            <person name="Burki F."/>
            <person name="Gruber A."/>
            <person name="Irimia M."/>
            <person name="Maruyama S."/>
            <person name="Arias M.C."/>
            <person name="Ball S.G."/>
            <person name="Gile G.H."/>
            <person name="Hirakawa Y."/>
            <person name="Hopkins J.F."/>
            <person name="Rensing S.A."/>
            <person name="Schmutz J."/>
            <person name="Symeonidi A."/>
            <person name="Elias M."/>
            <person name="Eveleigh R.J."/>
            <person name="Herman E.K."/>
            <person name="Klute M.J."/>
            <person name="Nakayama T."/>
            <person name="Obornik M."/>
            <person name="Reyes-Prieto A."/>
            <person name="Armbrust E.V."/>
            <person name="Aves S.J."/>
            <person name="Beiko R.G."/>
            <person name="Coutinho P."/>
            <person name="Dacks J.B."/>
            <person name="Durnford D.G."/>
            <person name="Fast N.M."/>
            <person name="Green B.R."/>
            <person name="Grisdale C."/>
            <person name="Hempe F."/>
            <person name="Henrissat B."/>
            <person name="Hoppner M.P."/>
            <person name="Ishida K.-I."/>
            <person name="Kim E."/>
            <person name="Koreny L."/>
            <person name="Kroth P.G."/>
            <person name="Liu Y."/>
            <person name="Malik S.-B."/>
            <person name="Maier U.G."/>
            <person name="McRose D."/>
            <person name="Mock T."/>
            <person name="Neilson J.A."/>
            <person name="Onodera N.T."/>
            <person name="Poole A.M."/>
            <person name="Pritham E.J."/>
            <person name="Richards T.A."/>
            <person name="Rocap G."/>
            <person name="Roy S.W."/>
            <person name="Sarai C."/>
            <person name="Schaack S."/>
            <person name="Shirato S."/>
            <person name="Slamovits C.H."/>
            <person name="Spencer D.F."/>
            <person name="Suzuki S."/>
            <person name="Worden A.Z."/>
            <person name="Zauner S."/>
            <person name="Barry K."/>
            <person name="Bell C."/>
            <person name="Bharti A.K."/>
            <person name="Crow J.A."/>
            <person name="Grimwood J."/>
            <person name="Kramer R."/>
            <person name="Lindquist E."/>
            <person name="Lucas S."/>
            <person name="Salamov A."/>
            <person name="McFadden G.I."/>
            <person name="Lane C.E."/>
            <person name="Keeling P.J."/>
            <person name="Gray M.W."/>
            <person name="Grigoriev I.V."/>
            <person name="Archibald J.M."/>
        </authorList>
    </citation>
    <scope>NUCLEOTIDE SEQUENCE</scope>
    <source>
        <strain evidence="4">CCMP2712</strain>
    </source>
</reference>
<dbReference type="EnsemblProtists" id="EKX40953">
    <property type="protein sequence ID" value="EKX40953"/>
    <property type="gene ID" value="GUITHDRAFT_47006"/>
</dbReference>
<dbReference type="OMA" id="YEIRTYH"/>
<evidence type="ECO:0008006" key="5">
    <source>
        <dbReference type="Google" id="ProtNLM"/>
    </source>
</evidence>
<name>L1IXF7_GUITC</name>
<protein>
    <recommendedName>
        <fullName evidence="5">SOUL heme-binding protein</fullName>
    </recommendedName>
</protein>
<dbReference type="PANTHER" id="PTHR11220">
    <property type="entry name" value="HEME-BINDING PROTEIN-RELATED"/>
    <property type="match status" value="1"/>
</dbReference>